<dbReference type="AlphaFoldDB" id="F7VD95"/>
<dbReference type="Proteomes" id="UP000004319">
    <property type="component" value="Unassembled WGS sequence"/>
</dbReference>
<evidence type="ECO:0000313" key="1">
    <source>
        <dbReference type="EMBL" id="GAA08340.1"/>
    </source>
</evidence>
<organism evidence="1 2">
    <name type="scientific">Acetobacter tropicalis NBRC 101654</name>
    <dbReference type="NCBI Taxonomy" id="749388"/>
    <lineage>
        <taxon>Bacteria</taxon>
        <taxon>Pseudomonadati</taxon>
        <taxon>Pseudomonadota</taxon>
        <taxon>Alphaproteobacteria</taxon>
        <taxon>Acetobacterales</taxon>
        <taxon>Acetobacteraceae</taxon>
        <taxon>Acetobacter</taxon>
    </lineage>
</organism>
<gene>
    <name evidence="1" type="ORF">ATPR_1344</name>
</gene>
<accession>F7VD95</accession>
<comment type="caution">
    <text evidence="1">The sequence shown here is derived from an EMBL/GenBank/DDBJ whole genome shotgun (WGS) entry which is preliminary data.</text>
</comment>
<name>F7VD95_9PROT</name>
<proteinExistence type="predicted"/>
<reference evidence="1 2" key="1">
    <citation type="journal article" date="2011" name="Biochem. Biophys. Res. Commun.">
        <title>Increased number of Arginine-based salt bridges contributes to the thermotolerance of thermotolerant acetic acid bacteria, Acetobacter tropicalis SKU1100.</title>
        <authorList>
            <person name="Matsutani M."/>
            <person name="Hirakawa H."/>
            <person name="Nishikura M."/>
            <person name="Soemphol W."/>
            <person name="Ali I.A.I."/>
            <person name="Yakushi T."/>
            <person name="Matsushita K."/>
        </authorList>
    </citation>
    <scope>NUCLEOTIDE SEQUENCE [LARGE SCALE GENOMIC DNA]</scope>
    <source>
        <strain evidence="1 2">NBRC 101654</strain>
    </source>
</reference>
<dbReference type="EMBL" id="BABS01000030">
    <property type="protein sequence ID" value="GAA08340.1"/>
    <property type="molecule type" value="Genomic_DNA"/>
</dbReference>
<evidence type="ECO:0000313" key="2">
    <source>
        <dbReference type="Proteomes" id="UP000004319"/>
    </source>
</evidence>
<sequence length="43" mass="5069">MFLKTTSPDTFRDTLKNRLLHLELQPFITKTPKNAKNTFGFQE</sequence>
<protein>
    <submittedName>
        <fullName evidence="1">Uncharacterized protein</fullName>
    </submittedName>
</protein>